<keyword evidence="1" id="KW-0732">Signal</keyword>
<dbReference type="RefSeq" id="WP_055207873.1">
    <property type="nucleotide sequence ID" value="NZ_CZBO01000003.1"/>
</dbReference>
<evidence type="ECO:0000256" key="1">
    <source>
        <dbReference type="ARBA" id="ARBA00022729"/>
    </source>
</evidence>
<dbReference type="Pfam" id="PF11611">
    <property type="entry name" value="DUF4352"/>
    <property type="match status" value="1"/>
</dbReference>
<evidence type="ECO:0000259" key="2">
    <source>
        <dbReference type="Pfam" id="PF11611"/>
    </source>
</evidence>
<sequence>MKPIIFSIYLSNKPADGNEFLKVDIAIKNILDKEQTVSSVLMFKAVDKNRIECKKEIFVDSNGTLDGQVGEERKITEEYTVKVPKNSKGLELEFNSSFIDNKQVIVKLN</sequence>
<name>A0A174TWV8_9CLOT</name>
<gene>
    <name evidence="3" type="ORF">ERS852568_02030</name>
</gene>
<organism evidence="3 4">
    <name type="scientific">Clostridium baratii</name>
    <dbReference type="NCBI Taxonomy" id="1561"/>
    <lineage>
        <taxon>Bacteria</taxon>
        <taxon>Bacillati</taxon>
        <taxon>Bacillota</taxon>
        <taxon>Clostridia</taxon>
        <taxon>Eubacteriales</taxon>
        <taxon>Clostridiaceae</taxon>
        <taxon>Clostridium</taxon>
    </lineage>
</organism>
<protein>
    <submittedName>
        <fullName evidence="3">Telomeric repeat-binding factor 2</fullName>
    </submittedName>
</protein>
<feature type="domain" description="DUF4352" evidence="2">
    <location>
        <begin position="12"/>
        <end position="102"/>
    </location>
</feature>
<accession>A0A174TWV8</accession>
<dbReference type="InterPro" id="IPR029050">
    <property type="entry name" value="Immunoprotect_excell_Ig-like"/>
</dbReference>
<dbReference type="Gene3D" id="2.60.40.1240">
    <property type="match status" value="1"/>
</dbReference>
<evidence type="ECO:0000313" key="3">
    <source>
        <dbReference type="EMBL" id="CUQ12921.1"/>
    </source>
</evidence>
<dbReference type="InterPro" id="IPR029051">
    <property type="entry name" value="DUF4352"/>
</dbReference>
<reference evidence="3 4" key="1">
    <citation type="submission" date="2015-09" db="EMBL/GenBank/DDBJ databases">
        <authorList>
            <consortium name="Pathogen Informatics"/>
        </authorList>
    </citation>
    <scope>NUCLEOTIDE SEQUENCE [LARGE SCALE GENOMIC DNA]</scope>
    <source>
        <strain evidence="3 4">2789STDY5834956</strain>
    </source>
</reference>
<dbReference type="EMBL" id="CZBO01000003">
    <property type="protein sequence ID" value="CUQ12921.1"/>
    <property type="molecule type" value="Genomic_DNA"/>
</dbReference>
<proteinExistence type="predicted"/>
<dbReference type="AlphaFoldDB" id="A0A174TWV8"/>
<dbReference type="Proteomes" id="UP000095563">
    <property type="component" value="Unassembled WGS sequence"/>
</dbReference>
<evidence type="ECO:0000313" key="4">
    <source>
        <dbReference type="Proteomes" id="UP000095563"/>
    </source>
</evidence>